<evidence type="ECO:0000256" key="2">
    <source>
        <dbReference type="ARBA" id="ARBA00006275"/>
    </source>
</evidence>
<name>A0A562T2K2_CHIJA</name>
<accession>A0A562T2K2</accession>
<organism evidence="9 10">
    <name type="scientific">Chitinophaga japonensis</name>
    <name type="common">Flexibacter japonensis</name>
    <dbReference type="NCBI Taxonomy" id="104662"/>
    <lineage>
        <taxon>Bacteria</taxon>
        <taxon>Pseudomonadati</taxon>
        <taxon>Bacteroidota</taxon>
        <taxon>Chitinophagia</taxon>
        <taxon>Chitinophagales</taxon>
        <taxon>Chitinophagaceae</taxon>
        <taxon>Chitinophaga</taxon>
    </lineage>
</organism>
<feature type="chain" id="PRO_5021783291" evidence="6">
    <location>
        <begin position="21"/>
        <end position="477"/>
    </location>
</feature>
<dbReference type="CDD" id="cd08977">
    <property type="entry name" value="SusD"/>
    <property type="match status" value="1"/>
</dbReference>
<proteinExistence type="inferred from homology"/>
<dbReference type="InterPro" id="IPR033985">
    <property type="entry name" value="SusD-like_N"/>
</dbReference>
<feature type="domain" description="RagB/SusD" evidence="7">
    <location>
        <begin position="347"/>
        <end position="477"/>
    </location>
</feature>
<keyword evidence="5" id="KW-0998">Cell outer membrane</keyword>
<dbReference type="Gene3D" id="1.25.40.390">
    <property type="match status" value="1"/>
</dbReference>
<dbReference type="GO" id="GO:0009279">
    <property type="term" value="C:cell outer membrane"/>
    <property type="evidence" value="ECO:0007669"/>
    <property type="project" value="UniProtKB-SubCell"/>
</dbReference>
<dbReference type="InterPro" id="IPR012944">
    <property type="entry name" value="SusD_RagB_dom"/>
</dbReference>
<dbReference type="Pfam" id="PF07980">
    <property type="entry name" value="SusD_RagB"/>
    <property type="match status" value="1"/>
</dbReference>
<dbReference type="EMBL" id="VLLG01000004">
    <property type="protein sequence ID" value="TWI87036.1"/>
    <property type="molecule type" value="Genomic_DNA"/>
</dbReference>
<evidence type="ECO:0000313" key="10">
    <source>
        <dbReference type="Proteomes" id="UP000316778"/>
    </source>
</evidence>
<comment type="caution">
    <text evidence="9">The sequence shown here is derived from an EMBL/GenBank/DDBJ whole genome shotgun (WGS) entry which is preliminary data.</text>
</comment>
<feature type="domain" description="SusD-like N-terminal" evidence="8">
    <location>
        <begin position="22"/>
        <end position="204"/>
    </location>
</feature>
<feature type="signal peptide" evidence="6">
    <location>
        <begin position="1"/>
        <end position="20"/>
    </location>
</feature>
<evidence type="ECO:0000256" key="5">
    <source>
        <dbReference type="ARBA" id="ARBA00023237"/>
    </source>
</evidence>
<dbReference type="OrthoDB" id="5694214at2"/>
<comment type="subcellular location">
    <subcellularLocation>
        <location evidence="1">Cell outer membrane</location>
    </subcellularLocation>
</comment>
<keyword evidence="10" id="KW-1185">Reference proteome</keyword>
<protein>
    <submittedName>
        <fullName evidence="9">Putative outer membrane starch-binding protein</fullName>
    </submittedName>
</protein>
<keyword evidence="3 6" id="KW-0732">Signal</keyword>
<evidence type="ECO:0000256" key="3">
    <source>
        <dbReference type="ARBA" id="ARBA00022729"/>
    </source>
</evidence>
<dbReference type="SUPFAM" id="SSF48452">
    <property type="entry name" value="TPR-like"/>
    <property type="match status" value="1"/>
</dbReference>
<evidence type="ECO:0000256" key="6">
    <source>
        <dbReference type="SAM" id="SignalP"/>
    </source>
</evidence>
<dbReference type="Pfam" id="PF14322">
    <property type="entry name" value="SusD-like_3"/>
    <property type="match status" value="1"/>
</dbReference>
<dbReference type="AlphaFoldDB" id="A0A562T2K2"/>
<comment type="similarity">
    <text evidence="2">Belongs to the SusD family.</text>
</comment>
<sequence>MKLRTIFICCSVLLFTACNSILDVKPESDITNNNYWKSEGDVTGYMTGIYTQLRDVNNSTYYFEDRGDAFVPGLEGGMTNAWQQNLNEANAPSWLGFYNLVYHCNLLLKDGRDIPFSVQANKDRVMAEAHFVRAYAYFLLIRIWGDVPIELQPAVDDNPPLTARSPATDVMQLILNDVDSAIALFPEDGFRDKSRASRPAAWALRADALLWKAKVLNGGEADLQAALTAIDNATAGVSLQPSLERVHATDNRNNSEVIFSIHFQRDERSDSYGSRLKPRDIFVQNAVNKSSIAFAKNGARSMYMPSPKLDTLFDKYPGDTRKDQSIIKAIDGDGEVMGVFDNKLRGTAFSDDRYFDNDQIVYRLGGLLLLKAEALAALNRVPEAITELNKVRGRAGTGNYPGATDKATVEKEILDERFRELYMELKRWPDLLRFHFAGTINVYDVVPNLEGKQLPLFFPIRRAFIDINPNLEQTEGY</sequence>
<evidence type="ECO:0000256" key="1">
    <source>
        <dbReference type="ARBA" id="ARBA00004442"/>
    </source>
</evidence>
<evidence type="ECO:0000256" key="4">
    <source>
        <dbReference type="ARBA" id="ARBA00023136"/>
    </source>
</evidence>
<evidence type="ECO:0000259" key="8">
    <source>
        <dbReference type="Pfam" id="PF14322"/>
    </source>
</evidence>
<gene>
    <name evidence="9" type="ORF">LX66_4304</name>
</gene>
<dbReference type="RefSeq" id="WP_145717308.1">
    <property type="nucleotide sequence ID" value="NZ_BAAAFY010000004.1"/>
</dbReference>
<dbReference type="PROSITE" id="PS51257">
    <property type="entry name" value="PROKAR_LIPOPROTEIN"/>
    <property type="match status" value="1"/>
</dbReference>
<dbReference type="Proteomes" id="UP000316778">
    <property type="component" value="Unassembled WGS sequence"/>
</dbReference>
<dbReference type="InterPro" id="IPR011990">
    <property type="entry name" value="TPR-like_helical_dom_sf"/>
</dbReference>
<keyword evidence="4" id="KW-0472">Membrane</keyword>
<reference evidence="9 10" key="1">
    <citation type="journal article" date="2013" name="Stand. Genomic Sci.">
        <title>Genomic Encyclopedia of Type Strains, Phase I: The one thousand microbial genomes (KMG-I) project.</title>
        <authorList>
            <person name="Kyrpides N.C."/>
            <person name="Woyke T."/>
            <person name="Eisen J.A."/>
            <person name="Garrity G."/>
            <person name="Lilburn T.G."/>
            <person name="Beck B.J."/>
            <person name="Whitman W.B."/>
            <person name="Hugenholtz P."/>
            <person name="Klenk H.P."/>
        </authorList>
    </citation>
    <scope>NUCLEOTIDE SEQUENCE [LARGE SCALE GENOMIC DNA]</scope>
    <source>
        <strain evidence="9 10">DSM 13484</strain>
    </source>
</reference>
<evidence type="ECO:0000313" key="9">
    <source>
        <dbReference type="EMBL" id="TWI87036.1"/>
    </source>
</evidence>
<evidence type="ECO:0000259" key="7">
    <source>
        <dbReference type="Pfam" id="PF07980"/>
    </source>
</evidence>